<organism evidence="1 2">
    <name type="scientific">Trichinella nelsoni</name>
    <dbReference type="NCBI Taxonomy" id="6336"/>
    <lineage>
        <taxon>Eukaryota</taxon>
        <taxon>Metazoa</taxon>
        <taxon>Ecdysozoa</taxon>
        <taxon>Nematoda</taxon>
        <taxon>Enoplea</taxon>
        <taxon>Dorylaimia</taxon>
        <taxon>Trichinellida</taxon>
        <taxon>Trichinellidae</taxon>
        <taxon>Trichinella</taxon>
    </lineage>
</organism>
<name>A0A0V0RLQ8_9BILA</name>
<keyword evidence="2" id="KW-1185">Reference proteome</keyword>
<sequence length="176" mass="19435">MGSVPIVEIIQYPLELHLFLVKKLSKTVDRLLSSVRGSTNVSTEFGIPPSSHEITSNLVDGITVFHRGWRVHLGFRTVPLVTAIRNALPTTTVINHTAADHEPNTMHQHYMTVSSHCNKRPMDGLSDFLPHGTEHLVICYSGVGEQMNHLPKEQGRVCTLPCLREGSVTIQDGAPI</sequence>
<comment type="caution">
    <text evidence="1">The sequence shown here is derived from an EMBL/GenBank/DDBJ whole genome shotgun (WGS) entry which is preliminary data.</text>
</comment>
<reference evidence="1 2" key="1">
    <citation type="submission" date="2015-01" db="EMBL/GenBank/DDBJ databases">
        <title>Evolution of Trichinella species and genotypes.</title>
        <authorList>
            <person name="Korhonen P.K."/>
            <person name="Edoardo P."/>
            <person name="Giuseppe L.R."/>
            <person name="Gasser R.B."/>
        </authorList>
    </citation>
    <scope>NUCLEOTIDE SEQUENCE [LARGE SCALE GENOMIC DNA]</scope>
    <source>
        <strain evidence="1">ISS37</strain>
    </source>
</reference>
<evidence type="ECO:0000313" key="1">
    <source>
        <dbReference type="EMBL" id="KRX15411.1"/>
    </source>
</evidence>
<dbReference type="OrthoDB" id="10424370at2759"/>
<proteinExistence type="predicted"/>
<dbReference type="AlphaFoldDB" id="A0A0V0RLQ8"/>
<evidence type="ECO:0000313" key="2">
    <source>
        <dbReference type="Proteomes" id="UP000054630"/>
    </source>
</evidence>
<dbReference type="Proteomes" id="UP000054630">
    <property type="component" value="Unassembled WGS sequence"/>
</dbReference>
<protein>
    <submittedName>
        <fullName evidence="1">Uncharacterized protein</fullName>
    </submittedName>
</protein>
<gene>
    <name evidence="1" type="ORF">T07_7116</name>
</gene>
<accession>A0A0V0RLQ8</accession>
<dbReference type="EMBL" id="JYDL01000132">
    <property type="protein sequence ID" value="KRX15411.1"/>
    <property type="molecule type" value="Genomic_DNA"/>
</dbReference>